<accession>A0A1C5ALA8</accession>
<dbReference type="AlphaFoldDB" id="A0A1C5ALA8"/>
<dbReference type="InterPro" id="IPR047057">
    <property type="entry name" value="MerR_fam"/>
</dbReference>
<dbReference type="SMART" id="SM00422">
    <property type="entry name" value="HTH_MERR"/>
    <property type="match status" value="1"/>
</dbReference>
<sequence>MLTIGQLAQRSGIPATTLRYYDSIGLLEPRRLPNGHRRFPEETLERLRLVRLCRRLGLRLDEIAAVLTGDGRQRREVAARRLREVDQRMHELAGVRAVLAHLAECTHGPGESAACEASVLAALPDELAAGPVAIGSSR</sequence>
<dbReference type="Pfam" id="PF13411">
    <property type="entry name" value="MerR_1"/>
    <property type="match status" value="1"/>
</dbReference>
<organism evidence="3 4">
    <name type="scientific">Micromonospora mirobrigensis</name>
    <dbReference type="NCBI Taxonomy" id="262898"/>
    <lineage>
        <taxon>Bacteria</taxon>
        <taxon>Bacillati</taxon>
        <taxon>Actinomycetota</taxon>
        <taxon>Actinomycetes</taxon>
        <taxon>Micromonosporales</taxon>
        <taxon>Micromonosporaceae</taxon>
        <taxon>Micromonospora</taxon>
    </lineage>
</organism>
<dbReference type="InterPro" id="IPR000551">
    <property type="entry name" value="MerR-type_HTH_dom"/>
</dbReference>
<dbReference type="PANTHER" id="PTHR30204">
    <property type="entry name" value="REDOX-CYCLING DRUG-SENSING TRANSCRIPTIONAL ACTIVATOR SOXR"/>
    <property type="match status" value="1"/>
</dbReference>
<evidence type="ECO:0000259" key="2">
    <source>
        <dbReference type="PROSITE" id="PS50937"/>
    </source>
</evidence>
<dbReference type="EMBL" id="FMCX01000012">
    <property type="protein sequence ID" value="SCF45784.1"/>
    <property type="molecule type" value="Genomic_DNA"/>
</dbReference>
<evidence type="ECO:0000256" key="1">
    <source>
        <dbReference type="ARBA" id="ARBA00023125"/>
    </source>
</evidence>
<dbReference type="Proteomes" id="UP000199504">
    <property type="component" value="Unassembled WGS sequence"/>
</dbReference>
<evidence type="ECO:0000313" key="4">
    <source>
        <dbReference type="Proteomes" id="UP000199504"/>
    </source>
</evidence>
<dbReference type="PANTHER" id="PTHR30204:SF97">
    <property type="entry name" value="MERR FAMILY REGULATORY PROTEIN"/>
    <property type="match status" value="1"/>
</dbReference>
<feature type="domain" description="HTH merR-type" evidence="2">
    <location>
        <begin position="1"/>
        <end position="69"/>
    </location>
</feature>
<protein>
    <submittedName>
        <fullName evidence="3">DNA-binding transcriptional regulator, MerR family</fullName>
    </submittedName>
</protein>
<evidence type="ECO:0000313" key="3">
    <source>
        <dbReference type="EMBL" id="SCF45784.1"/>
    </source>
</evidence>
<dbReference type="STRING" id="262898.GA0070564_11227"/>
<dbReference type="Gene3D" id="1.10.1660.10">
    <property type="match status" value="1"/>
</dbReference>
<gene>
    <name evidence="3" type="ORF">GA0070564_11227</name>
</gene>
<reference evidence="4" key="1">
    <citation type="submission" date="2016-06" db="EMBL/GenBank/DDBJ databases">
        <authorList>
            <person name="Varghese N."/>
            <person name="Submissions Spin"/>
        </authorList>
    </citation>
    <scope>NUCLEOTIDE SEQUENCE [LARGE SCALE GENOMIC DNA]</scope>
    <source>
        <strain evidence="4">DSM 44830</strain>
    </source>
</reference>
<keyword evidence="4" id="KW-1185">Reference proteome</keyword>
<dbReference type="GO" id="GO:0003700">
    <property type="term" value="F:DNA-binding transcription factor activity"/>
    <property type="evidence" value="ECO:0007669"/>
    <property type="project" value="InterPro"/>
</dbReference>
<name>A0A1C5ALA8_9ACTN</name>
<keyword evidence="1 3" id="KW-0238">DNA-binding</keyword>
<dbReference type="PROSITE" id="PS50937">
    <property type="entry name" value="HTH_MERR_2"/>
    <property type="match status" value="1"/>
</dbReference>
<dbReference type="PRINTS" id="PR00040">
    <property type="entry name" value="HTHMERR"/>
</dbReference>
<dbReference type="GO" id="GO:0003677">
    <property type="term" value="F:DNA binding"/>
    <property type="evidence" value="ECO:0007669"/>
    <property type="project" value="UniProtKB-KW"/>
</dbReference>
<proteinExistence type="predicted"/>
<dbReference type="OrthoDB" id="3824912at2"/>
<dbReference type="RefSeq" id="WP_091615312.1">
    <property type="nucleotide sequence ID" value="NZ_FMCX01000012.1"/>
</dbReference>
<dbReference type="SUPFAM" id="SSF46955">
    <property type="entry name" value="Putative DNA-binding domain"/>
    <property type="match status" value="1"/>
</dbReference>
<dbReference type="InterPro" id="IPR009061">
    <property type="entry name" value="DNA-bd_dom_put_sf"/>
</dbReference>